<reference evidence="1 2" key="1">
    <citation type="journal article" date="2011" name="Nature">
        <title>Genome sequencing reveals insights into physiology and longevity of the naked mole rat.</title>
        <authorList>
            <person name="Kim E.B."/>
            <person name="Fang X."/>
            <person name="Fushan A.A."/>
            <person name="Huang Z."/>
            <person name="Lobanov A.V."/>
            <person name="Han L."/>
            <person name="Marino S.M."/>
            <person name="Sun X."/>
            <person name="Turanov A.A."/>
            <person name="Yang P."/>
            <person name="Yim S.H."/>
            <person name="Zhao X."/>
            <person name="Kasaikina M.V."/>
            <person name="Stoletzki N."/>
            <person name="Peng C."/>
            <person name="Polak P."/>
            <person name="Xiong Z."/>
            <person name="Kiezun A."/>
            <person name="Zhu Y."/>
            <person name="Chen Y."/>
            <person name="Kryukov G.V."/>
            <person name="Zhang Q."/>
            <person name="Peshkin L."/>
            <person name="Yang L."/>
            <person name="Bronson R.T."/>
            <person name="Buffenstein R."/>
            <person name="Wang B."/>
            <person name="Han C."/>
            <person name="Li Q."/>
            <person name="Chen L."/>
            <person name="Zhao W."/>
            <person name="Sunyaev S.R."/>
            <person name="Park T.J."/>
            <person name="Zhang G."/>
            <person name="Wang J."/>
            <person name="Gladyshev V.N."/>
        </authorList>
    </citation>
    <scope>NUCLEOTIDE SEQUENCE [LARGE SCALE GENOMIC DNA]</scope>
</reference>
<name>G5B9N0_HETGA</name>
<dbReference type="STRING" id="10181.G5B9N0"/>
<evidence type="ECO:0000313" key="1">
    <source>
        <dbReference type="EMBL" id="EHB05991.1"/>
    </source>
</evidence>
<accession>G5B9N0</accession>
<organism evidence="1 2">
    <name type="scientific">Heterocephalus glaber</name>
    <name type="common">Naked mole rat</name>
    <dbReference type="NCBI Taxonomy" id="10181"/>
    <lineage>
        <taxon>Eukaryota</taxon>
        <taxon>Metazoa</taxon>
        <taxon>Chordata</taxon>
        <taxon>Craniata</taxon>
        <taxon>Vertebrata</taxon>
        <taxon>Euteleostomi</taxon>
        <taxon>Mammalia</taxon>
        <taxon>Eutheria</taxon>
        <taxon>Euarchontoglires</taxon>
        <taxon>Glires</taxon>
        <taxon>Rodentia</taxon>
        <taxon>Hystricomorpha</taxon>
        <taxon>Bathyergidae</taxon>
        <taxon>Heterocephalus</taxon>
    </lineage>
</organism>
<dbReference type="AlphaFoldDB" id="G5B9N0"/>
<dbReference type="InParanoid" id="G5B9N0"/>
<proteinExistence type="predicted"/>
<sequence>MQPFTALPSYPPTSYSTMQPTCHDQSSYPQQNTYAQVVIVAEVALMVCREEEKGSWTMAVLEECSEVVLVKTEVASMVAMA</sequence>
<evidence type="ECO:0000313" key="2">
    <source>
        <dbReference type="Proteomes" id="UP000006813"/>
    </source>
</evidence>
<gene>
    <name evidence="1" type="ORF">GW7_07245</name>
</gene>
<protein>
    <submittedName>
        <fullName evidence="1">RNA-binding protein EWS</fullName>
    </submittedName>
</protein>
<dbReference type="EMBL" id="JH169125">
    <property type="protein sequence ID" value="EHB05991.1"/>
    <property type="molecule type" value="Genomic_DNA"/>
</dbReference>
<dbReference type="Proteomes" id="UP000006813">
    <property type="component" value="Unassembled WGS sequence"/>
</dbReference>